<dbReference type="RefSeq" id="WP_209668469.1">
    <property type="nucleotide sequence ID" value="NZ_JAGGMS010000001.1"/>
</dbReference>
<gene>
    <name evidence="3" type="ORF">JOM49_007133</name>
</gene>
<evidence type="ECO:0000259" key="2">
    <source>
        <dbReference type="Pfam" id="PF00501"/>
    </source>
</evidence>
<dbReference type="Gene3D" id="3.30.300.30">
    <property type="match status" value="1"/>
</dbReference>
<protein>
    <submittedName>
        <fullName evidence="3">Acyl-CoA synthetase (AMP-forming)/AMP-acid ligase II</fullName>
    </submittedName>
</protein>
<organism evidence="3 4">
    <name type="scientific">Amycolatopsis magusensis</name>
    <dbReference type="NCBI Taxonomy" id="882444"/>
    <lineage>
        <taxon>Bacteria</taxon>
        <taxon>Bacillati</taxon>
        <taxon>Actinomycetota</taxon>
        <taxon>Actinomycetes</taxon>
        <taxon>Pseudonocardiales</taxon>
        <taxon>Pseudonocardiaceae</taxon>
        <taxon>Amycolatopsis</taxon>
    </lineage>
</organism>
<feature type="transmembrane region" description="Helical" evidence="1">
    <location>
        <begin position="577"/>
        <end position="596"/>
    </location>
</feature>
<dbReference type="EMBL" id="JAGGMS010000001">
    <property type="protein sequence ID" value="MBP2185607.1"/>
    <property type="molecule type" value="Genomic_DNA"/>
</dbReference>
<feature type="transmembrane region" description="Helical" evidence="1">
    <location>
        <begin position="506"/>
        <end position="524"/>
    </location>
</feature>
<keyword evidence="4" id="KW-1185">Reference proteome</keyword>
<dbReference type="PANTHER" id="PTHR45527">
    <property type="entry name" value="NONRIBOSOMAL PEPTIDE SYNTHETASE"/>
    <property type="match status" value="1"/>
</dbReference>
<reference evidence="3 4" key="1">
    <citation type="submission" date="2021-03" db="EMBL/GenBank/DDBJ databases">
        <title>Sequencing the genomes of 1000 actinobacteria strains.</title>
        <authorList>
            <person name="Klenk H.-P."/>
        </authorList>
    </citation>
    <scope>NUCLEOTIDE SEQUENCE [LARGE SCALE GENOMIC DNA]</scope>
    <source>
        <strain evidence="3 4">DSM 45510</strain>
    </source>
</reference>
<feature type="transmembrane region" description="Helical" evidence="1">
    <location>
        <begin position="544"/>
        <end position="565"/>
    </location>
</feature>
<dbReference type="InterPro" id="IPR045851">
    <property type="entry name" value="AMP-bd_C_sf"/>
</dbReference>
<dbReference type="PANTHER" id="PTHR45527:SF1">
    <property type="entry name" value="FATTY ACID SYNTHASE"/>
    <property type="match status" value="1"/>
</dbReference>
<evidence type="ECO:0000313" key="4">
    <source>
        <dbReference type="Proteomes" id="UP000741013"/>
    </source>
</evidence>
<accession>A0ABS4Q1P6</accession>
<keyword evidence="1" id="KW-1133">Transmembrane helix</keyword>
<dbReference type="InterPro" id="IPR000873">
    <property type="entry name" value="AMP-dep_synth/lig_dom"/>
</dbReference>
<keyword evidence="3" id="KW-0436">Ligase</keyword>
<dbReference type="SUPFAM" id="SSF56801">
    <property type="entry name" value="Acetyl-CoA synthetase-like"/>
    <property type="match status" value="1"/>
</dbReference>
<proteinExistence type="predicted"/>
<comment type="caution">
    <text evidence="3">The sequence shown here is derived from an EMBL/GenBank/DDBJ whole genome shotgun (WGS) entry which is preliminary data.</text>
</comment>
<dbReference type="Pfam" id="PF00501">
    <property type="entry name" value="AMP-binding"/>
    <property type="match status" value="1"/>
</dbReference>
<dbReference type="InterPro" id="IPR042099">
    <property type="entry name" value="ANL_N_sf"/>
</dbReference>
<dbReference type="GO" id="GO:0016874">
    <property type="term" value="F:ligase activity"/>
    <property type="evidence" value="ECO:0007669"/>
    <property type="project" value="UniProtKB-KW"/>
</dbReference>
<evidence type="ECO:0000313" key="3">
    <source>
        <dbReference type="EMBL" id="MBP2185607.1"/>
    </source>
</evidence>
<name>A0ABS4Q1P6_9PSEU</name>
<sequence length="643" mass="70289">MVDEDQVHRLVEGHARRAPEAVAVVCGGRTLSYGELDTTSARLAGYLRRHGAGQREVVVVCLDRSVELPVAVLAVLRAGAVYVLLEPSAPDRRLREVLRELDPALVLTQESHRIRLADVVEAAIVCVDTDADAIAAEPEAGPAPEVFGTSPACLVHGGTVAIEHRQLALAQRDWAAHYELTPADRVLQTAPAESVVFTADWIRALCSGATLVLAARDFGTDRTAAIAQLAALLDEQWITVLECEAHLARRLGDELRERRPGSLRLFAVSGERWFLGEHRELAGILGPRVRLVHVHRVPEVVADLRRLELSMLGAQRVRDDQALLGRPVPGVEVRLVAPGTWQSAEEIGEIGVRVGDSPLRRTRDLARHRPDGLLDHLGRADVRATGLDAVAVAEVEAALRAVPEVREAVVADDPDFWDERAGRVRRTAVGYVVPAPGRKVEPGRLARLHKGHPARVVVVPSLPRDGSGEVDRERLPRAVVPRSRQRGAGLTAKGGPRWFGEDSLTGIGYGLALAVFAALASYLLTDLFWPGSRNTDRVPQPWAAFFHVLYAAESASFGLGVAYLFRGFRWIASLGRGRSLTVAAHLSLAWLLLAWWPQDNFYRLSSQQDWPRQAVLVFAFNITLMVAGAVLVRFVRPDGRGDR</sequence>
<evidence type="ECO:0000256" key="1">
    <source>
        <dbReference type="SAM" id="Phobius"/>
    </source>
</evidence>
<keyword evidence="1" id="KW-0472">Membrane</keyword>
<feature type="transmembrane region" description="Helical" evidence="1">
    <location>
        <begin position="616"/>
        <end position="635"/>
    </location>
</feature>
<keyword evidence="1" id="KW-0812">Transmembrane</keyword>
<feature type="domain" description="AMP-dependent synthetase/ligase" evidence="2">
    <location>
        <begin position="12"/>
        <end position="353"/>
    </location>
</feature>
<dbReference type="Proteomes" id="UP000741013">
    <property type="component" value="Unassembled WGS sequence"/>
</dbReference>
<dbReference type="Gene3D" id="3.40.50.12780">
    <property type="entry name" value="N-terminal domain of ligase-like"/>
    <property type="match status" value="1"/>
</dbReference>